<dbReference type="NCBIfam" id="TIGR01549">
    <property type="entry name" value="HAD-SF-IA-v1"/>
    <property type="match status" value="1"/>
</dbReference>
<dbReference type="InterPro" id="IPR006439">
    <property type="entry name" value="HAD-SF_hydro_IA"/>
</dbReference>
<accession>A0A5C1QJN1</accession>
<dbReference type="Pfam" id="PF13419">
    <property type="entry name" value="HAD_2"/>
    <property type="match status" value="1"/>
</dbReference>
<dbReference type="AlphaFoldDB" id="A0A5C1QJN1"/>
<evidence type="ECO:0000256" key="1">
    <source>
        <dbReference type="ARBA" id="ARBA00000830"/>
    </source>
</evidence>
<dbReference type="EC" id="3.1.3.18" evidence="4"/>
<dbReference type="SUPFAM" id="SSF56784">
    <property type="entry name" value="HAD-like"/>
    <property type="match status" value="1"/>
</dbReference>
<reference evidence="5 6" key="2">
    <citation type="submission" date="2019-09" db="EMBL/GenBank/DDBJ databases">
        <title>Complete Genome Sequence and Methylome Analysis of free living Spirochaetas.</title>
        <authorList>
            <person name="Leshcheva N."/>
            <person name="Mikheeva N."/>
        </authorList>
    </citation>
    <scope>NUCLEOTIDE SEQUENCE [LARGE SCALE GENOMIC DNA]</scope>
    <source>
        <strain evidence="5 6">P</strain>
    </source>
</reference>
<dbReference type="InterPro" id="IPR036412">
    <property type="entry name" value="HAD-like_sf"/>
</dbReference>
<dbReference type="PANTHER" id="PTHR43434:SF1">
    <property type="entry name" value="PHOSPHOGLYCOLATE PHOSPHATASE"/>
    <property type="match status" value="1"/>
</dbReference>
<dbReference type="PANTHER" id="PTHR43434">
    <property type="entry name" value="PHOSPHOGLYCOLATE PHOSPHATASE"/>
    <property type="match status" value="1"/>
</dbReference>
<dbReference type="Gene3D" id="1.10.150.240">
    <property type="entry name" value="Putative phosphatase, domain 2"/>
    <property type="match status" value="1"/>
</dbReference>
<dbReference type="SFLD" id="SFLDS00003">
    <property type="entry name" value="Haloacid_Dehalogenase"/>
    <property type="match status" value="1"/>
</dbReference>
<proteinExistence type="inferred from homology"/>
<dbReference type="EMBL" id="CP035807">
    <property type="protein sequence ID" value="QEN06372.1"/>
    <property type="molecule type" value="Genomic_DNA"/>
</dbReference>
<dbReference type="GO" id="GO:0006281">
    <property type="term" value="P:DNA repair"/>
    <property type="evidence" value="ECO:0007669"/>
    <property type="project" value="TreeGrafter"/>
</dbReference>
<evidence type="ECO:0000313" key="6">
    <source>
        <dbReference type="Proteomes" id="UP000323824"/>
    </source>
</evidence>
<dbReference type="InterPro" id="IPR050155">
    <property type="entry name" value="HAD-like_hydrolase_sf"/>
</dbReference>
<name>A0A5C1QJN1_9SPIO</name>
<protein>
    <recommendedName>
        <fullName evidence="4">phosphoglycolate phosphatase</fullName>
        <ecNumber evidence="4">3.1.3.18</ecNumber>
    </recommendedName>
</protein>
<organism evidence="5 6">
    <name type="scientific">Thiospirochaeta perfilievii</name>
    <dbReference type="NCBI Taxonomy" id="252967"/>
    <lineage>
        <taxon>Bacteria</taxon>
        <taxon>Pseudomonadati</taxon>
        <taxon>Spirochaetota</taxon>
        <taxon>Spirochaetia</taxon>
        <taxon>Spirochaetales</taxon>
        <taxon>Spirochaetaceae</taxon>
        <taxon>Thiospirochaeta</taxon>
    </lineage>
</organism>
<keyword evidence="5" id="KW-0378">Hydrolase</keyword>
<evidence type="ECO:0000256" key="3">
    <source>
        <dbReference type="ARBA" id="ARBA00006171"/>
    </source>
</evidence>
<dbReference type="SFLD" id="SFLDG01129">
    <property type="entry name" value="C1.5:_HAD__Beta-PGM__Phosphata"/>
    <property type="match status" value="1"/>
</dbReference>
<comment type="similarity">
    <text evidence="3">Belongs to the HAD-like hydrolase superfamily. CbbY/CbbZ/Gph/YieH family.</text>
</comment>
<dbReference type="InterPro" id="IPR023198">
    <property type="entry name" value="PGP-like_dom2"/>
</dbReference>
<dbReference type="InterPro" id="IPR041492">
    <property type="entry name" value="HAD_2"/>
</dbReference>
<comment type="pathway">
    <text evidence="2">Organic acid metabolism; glycolate biosynthesis; glycolate from 2-phosphoglycolate: step 1/1.</text>
</comment>
<dbReference type="GO" id="GO:0008967">
    <property type="term" value="F:phosphoglycolate phosphatase activity"/>
    <property type="evidence" value="ECO:0007669"/>
    <property type="project" value="UniProtKB-EC"/>
</dbReference>
<dbReference type="Gene3D" id="3.40.50.1000">
    <property type="entry name" value="HAD superfamily/HAD-like"/>
    <property type="match status" value="1"/>
</dbReference>
<dbReference type="Proteomes" id="UP000323824">
    <property type="component" value="Chromosome"/>
</dbReference>
<sequence length="205" mass="23578">MDSIIFDLDGTLWDPSNVILKAWKEVISSYPQVTKDITKTDLESLFGLQHDLISKKLFPYLEVELANNIMNECFEYENKAIKQYGGDLYSDLEEVLSKLSKNYNLYIVSNCQSGYIEAFFSYHKLEKYFIDFECSGNTGRPKNENIESIINRNSIRSTLYVGDTTGDLKAAELNNIPFIFATYGFGQVKDNRYNIDKLSDIFTLL</sequence>
<reference evidence="5 6" key="1">
    <citation type="submission" date="2019-02" db="EMBL/GenBank/DDBJ databases">
        <authorList>
            <person name="Fomenkov A."/>
            <person name="Dubinina G."/>
            <person name="Grabovich M."/>
            <person name="Vincze T."/>
            <person name="Roberts R.J."/>
        </authorList>
    </citation>
    <scope>NUCLEOTIDE SEQUENCE [LARGE SCALE GENOMIC DNA]</scope>
    <source>
        <strain evidence="5 6">P</strain>
    </source>
</reference>
<dbReference type="OrthoDB" id="9792518at2"/>
<dbReference type="KEGG" id="sper:EW093_08635"/>
<evidence type="ECO:0000256" key="4">
    <source>
        <dbReference type="ARBA" id="ARBA00013078"/>
    </source>
</evidence>
<gene>
    <name evidence="5" type="ORF">EW093_08635</name>
</gene>
<dbReference type="InterPro" id="IPR023214">
    <property type="entry name" value="HAD_sf"/>
</dbReference>
<comment type="catalytic activity">
    <reaction evidence="1">
        <text>2-phosphoglycolate + H2O = glycolate + phosphate</text>
        <dbReference type="Rhea" id="RHEA:14369"/>
        <dbReference type="ChEBI" id="CHEBI:15377"/>
        <dbReference type="ChEBI" id="CHEBI:29805"/>
        <dbReference type="ChEBI" id="CHEBI:43474"/>
        <dbReference type="ChEBI" id="CHEBI:58033"/>
        <dbReference type="EC" id="3.1.3.18"/>
    </reaction>
</comment>
<keyword evidence="6" id="KW-1185">Reference proteome</keyword>
<evidence type="ECO:0000313" key="5">
    <source>
        <dbReference type="EMBL" id="QEN06372.1"/>
    </source>
</evidence>
<evidence type="ECO:0000256" key="2">
    <source>
        <dbReference type="ARBA" id="ARBA00004818"/>
    </source>
</evidence>